<keyword evidence="4" id="KW-0132">Cell division</keyword>
<evidence type="ECO:0000256" key="7">
    <source>
        <dbReference type="ARBA" id="ARBA00022776"/>
    </source>
</evidence>
<evidence type="ECO:0000256" key="1">
    <source>
        <dbReference type="ARBA" id="ARBA00004186"/>
    </source>
</evidence>
<dbReference type="PANTHER" id="PTHR19845">
    <property type="entry name" value="KATANIN P80 SUBUNIT"/>
    <property type="match status" value="1"/>
</dbReference>
<dbReference type="GO" id="GO:0007019">
    <property type="term" value="P:microtubule depolymerization"/>
    <property type="evidence" value="ECO:0007669"/>
    <property type="project" value="TreeGrafter"/>
</dbReference>
<dbReference type="InterPro" id="IPR015943">
    <property type="entry name" value="WD40/YVTN_repeat-like_dom_sf"/>
</dbReference>
<proteinExistence type="predicted"/>
<feature type="repeat" description="WD" evidence="11">
    <location>
        <begin position="14"/>
        <end position="56"/>
    </location>
</feature>
<dbReference type="PRINTS" id="PR00320">
    <property type="entry name" value="GPROTEINBRPT"/>
</dbReference>
<evidence type="ECO:0000256" key="2">
    <source>
        <dbReference type="ARBA" id="ARBA00022490"/>
    </source>
</evidence>
<dbReference type="GO" id="GO:0005874">
    <property type="term" value="C:microtubule"/>
    <property type="evidence" value="ECO:0007669"/>
    <property type="project" value="UniProtKB-KW"/>
</dbReference>
<evidence type="ECO:0000256" key="3">
    <source>
        <dbReference type="ARBA" id="ARBA00022574"/>
    </source>
</evidence>
<organism evidence="12 13">
    <name type="scientific">Clytia hemisphaerica</name>
    <dbReference type="NCBI Taxonomy" id="252671"/>
    <lineage>
        <taxon>Eukaryota</taxon>
        <taxon>Metazoa</taxon>
        <taxon>Cnidaria</taxon>
        <taxon>Hydrozoa</taxon>
        <taxon>Hydroidolina</taxon>
        <taxon>Leptothecata</taxon>
        <taxon>Obeliida</taxon>
        <taxon>Clytiidae</taxon>
        <taxon>Clytia</taxon>
    </lineage>
</organism>
<accession>A0A7M5V3L1</accession>
<evidence type="ECO:0000313" key="13">
    <source>
        <dbReference type="Proteomes" id="UP000594262"/>
    </source>
</evidence>
<dbReference type="Gene3D" id="2.130.10.10">
    <property type="entry name" value="YVTN repeat-like/Quinoprotein amine dehydrogenase"/>
    <property type="match status" value="2"/>
</dbReference>
<reference evidence="12" key="1">
    <citation type="submission" date="2021-01" db="UniProtKB">
        <authorList>
            <consortium name="EnsemblMetazoa"/>
        </authorList>
    </citation>
    <scope>IDENTIFICATION</scope>
</reference>
<keyword evidence="2" id="KW-0963">Cytoplasm</keyword>
<dbReference type="EnsemblMetazoa" id="CLYHEMT005553.1">
    <property type="protein sequence ID" value="CLYHEMP005553.1"/>
    <property type="gene ID" value="CLYHEMG005553"/>
</dbReference>
<dbReference type="CDD" id="cd00200">
    <property type="entry name" value="WD40"/>
    <property type="match status" value="1"/>
</dbReference>
<dbReference type="InterPro" id="IPR020472">
    <property type="entry name" value="WD40_PAC1"/>
</dbReference>
<dbReference type="AlphaFoldDB" id="A0A7M5V3L1"/>
<evidence type="ECO:0000313" key="12">
    <source>
        <dbReference type="EnsemblMetazoa" id="CLYHEMP005553.1"/>
    </source>
</evidence>
<evidence type="ECO:0000256" key="6">
    <source>
        <dbReference type="ARBA" id="ARBA00022737"/>
    </source>
</evidence>
<keyword evidence="7" id="KW-0498">Mitosis</keyword>
<evidence type="ECO:0000256" key="9">
    <source>
        <dbReference type="ARBA" id="ARBA00023306"/>
    </source>
</evidence>
<keyword evidence="8" id="KW-0206">Cytoskeleton</keyword>
<protein>
    <recommendedName>
        <fullName evidence="14">Katanin p80 WD40 repeat-containing subunit B1</fullName>
    </recommendedName>
</protein>
<dbReference type="InterPro" id="IPR036322">
    <property type="entry name" value="WD40_repeat_dom_sf"/>
</dbReference>
<evidence type="ECO:0000256" key="11">
    <source>
        <dbReference type="PROSITE-ProRule" id="PRU00221"/>
    </source>
</evidence>
<dbReference type="SMART" id="SM00320">
    <property type="entry name" value="WD40"/>
    <property type="match status" value="6"/>
</dbReference>
<feature type="repeat" description="WD" evidence="11">
    <location>
        <begin position="183"/>
        <end position="224"/>
    </location>
</feature>
<dbReference type="PANTHER" id="PTHR19845:SF0">
    <property type="entry name" value="KATANIN P80 WD40 REPEAT-CONTAINING SUBUNIT B1"/>
    <property type="match status" value="1"/>
</dbReference>
<evidence type="ECO:0008006" key="14">
    <source>
        <dbReference type="Google" id="ProtNLM"/>
    </source>
</evidence>
<dbReference type="SUPFAM" id="SSF50978">
    <property type="entry name" value="WD40 repeat-like"/>
    <property type="match status" value="1"/>
</dbReference>
<comment type="subcellular location">
    <subcellularLocation>
        <location evidence="1">Cytoplasm</location>
        <location evidence="1">Cytoskeleton</location>
        <location evidence="1">Spindle</location>
    </subcellularLocation>
</comment>
<feature type="repeat" description="WD" evidence="11">
    <location>
        <begin position="57"/>
        <end position="98"/>
    </location>
</feature>
<dbReference type="GO" id="GO:0005819">
    <property type="term" value="C:spindle"/>
    <property type="evidence" value="ECO:0007669"/>
    <property type="project" value="UniProtKB-SubCell"/>
</dbReference>
<dbReference type="GO" id="GO:0051301">
    <property type="term" value="P:cell division"/>
    <property type="evidence" value="ECO:0007669"/>
    <property type="project" value="UniProtKB-KW"/>
</dbReference>
<keyword evidence="5" id="KW-0493">Microtubule</keyword>
<keyword evidence="6" id="KW-0677">Repeat</keyword>
<feature type="repeat" description="WD" evidence="11">
    <location>
        <begin position="99"/>
        <end position="140"/>
    </location>
</feature>
<dbReference type="Pfam" id="PF00400">
    <property type="entry name" value="WD40"/>
    <property type="match status" value="6"/>
</dbReference>
<dbReference type="Proteomes" id="UP000594262">
    <property type="component" value="Unplaced"/>
</dbReference>
<sequence length="380" mass="42010">MSSSSKRSWKLQEFVAHSSNVTCLSIGPSSGRVMVTGGEDKKVNMWAIGKPNVILSLSGHTTPIECVQFNNSEELVCAGSSSGALKIWDLDSAKVVRTLTGHKANIKSLDFHPYGEFIASGSMDTTVRLWDIRRKGCIVSYKGHTNTVNHLRFSPDGRWVISAGEDGIVKLWDLNAGKLLADFILHTGPVNCVEFHPREFLIATGSSDRTVKYWDLETFGLISSSDLEASPVRTVCFHPEGVCLFSGGQDSLRAHLWEPSVCFDSQTLGWGKITDMAFSSNQLIGASYQATNVSVWVSSMNNIETMAEKANAETYVGKVEVNQSVQQINSRKHRLVVSSVKICFGQILSILKNDFQMNKYSFLNGYKKLNTFVFQISRQS</sequence>
<dbReference type="InterPro" id="IPR019775">
    <property type="entry name" value="WD40_repeat_CS"/>
</dbReference>
<feature type="repeat" description="WD" evidence="11">
    <location>
        <begin position="141"/>
        <end position="182"/>
    </location>
</feature>
<dbReference type="PROSITE" id="PS50294">
    <property type="entry name" value="WD_REPEATS_REGION"/>
    <property type="match status" value="5"/>
</dbReference>
<name>A0A7M5V3L1_9CNID</name>
<dbReference type="InterPro" id="IPR001680">
    <property type="entry name" value="WD40_rpt"/>
</dbReference>
<evidence type="ECO:0000256" key="5">
    <source>
        <dbReference type="ARBA" id="ARBA00022701"/>
    </source>
</evidence>
<evidence type="ECO:0000256" key="10">
    <source>
        <dbReference type="ARBA" id="ARBA00057470"/>
    </source>
</evidence>
<keyword evidence="3 11" id="KW-0853">WD repeat</keyword>
<dbReference type="GO" id="GO:0008352">
    <property type="term" value="C:katanin complex"/>
    <property type="evidence" value="ECO:0007669"/>
    <property type="project" value="TreeGrafter"/>
</dbReference>
<dbReference type="FunFam" id="2.130.10.10:FF:000846">
    <property type="entry name" value="Katanin p80 WD40 repeat-containing subunit B1 homolog"/>
    <property type="match status" value="1"/>
</dbReference>
<keyword evidence="13" id="KW-1185">Reference proteome</keyword>
<comment type="function">
    <text evidence="10">Participates in a complex which severs microtubules in an ATP-dependent manner. May act to target the enzymatic subunit of this complex to sites of action such as the centrosome. Microtubule severing may promote rapid reorganization of cellular microtubule arrays and the release of microtubules from the centrosome following nucleation.</text>
</comment>
<evidence type="ECO:0000256" key="8">
    <source>
        <dbReference type="ARBA" id="ARBA00023212"/>
    </source>
</evidence>
<dbReference type="OrthoDB" id="10251605at2759"/>
<keyword evidence="9" id="KW-0131">Cell cycle</keyword>
<dbReference type="PROSITE" id="PS00678">
    <property type="entry name" value="WD_REPEATS_1"/>
    <property type="match status" value="2"/>
</dbReference>
<dbReference type="PROSITE" id="PS50082">
    <property type="entry name" value="WD_REPEATS_2"/>
    <property type="match status" value="5"/>
</dbReference>
<evidence type="ECO:0000256" key="4">
    <source>
        <dbReference type="ARBA" id="ARBA00022618"/>
    </source>
</evidence>